<keyword evidence="3" id="KW-1185">Reference proteome</keyword>
<dbReference type="AlphaFoldDB" id="A0A165HAH8"/>
<feature type="transmembrane region" description="Helical" evidence="1">
    <location>
        <begin position="221"/>
        <end position="239"/>
    </location>
</feature>
<evidence type="ECO:0000313" key="3">
    <source>
        <dbReference type="Proteomes" id="UP000077266"/>
    </source>
</evidence>
<reference evidence="2 3" key="1">
    <citation type="journal article" date="2016" name="Mol. Biol. Evol.">
        <title>Comparative Genomics of Early-Diverging Mushroom-Forming Fungi Provides Insights into the Origins of Lignocellulose Decay Capabilities.</title>
        <authorList>
            <person name="Nagy L.G."/>
            <person name="Riley R."/>
            <person name="Tritt A."/>
            <person name="Adam C."/>
            <person name="Daum C."/>
            <person name="Floudas D."/>
            <person name="Sun H."/>
            <person name="Yadav J.S."/>
            <person name="Pangilinan J."/>
            <person name="Larsson K.H."/>
            <person name="Matsuura K."/>
            <person name="Barry K."/>
            <person name="Labutti K."/>
            <person name="Kuo R."/>
            <person name="Ohm R.A."/>
            <person name="Bhattacharya S.S."/>
            <person name="Shirouzu T."/>
            <person name="Yoshinaga Y."/>
            <person name="Martin F.M."/>
            <person name="Grigoriev I.V."/>
            <person name="Hibbett D.S."/>
        </authorList>
    </citation>
    <scope>NUCLEOTIDE SEQUENCE [LARGE SCALE GENOMIC DNA]</scope>
    <source>
        <strain evidence="2 3">HHB12029</strain>
    </source>
</reference>
<sequence length="478" mass="53930">MDNAYVVPCSSLDLTATPINLTFAFVFDARLDAEKLRRALFQAIETKLPRAGARLVKRSGSYEFHVPRRFDASTPPAGFTHTHHDAPYDRTLPIPIPPHVASEPCVFNRDERKARLFRSPETPGGLSLEDYLKPGRPMLHVHVTTYEDATLLGIEANHTLFDAFGLRDLLLVWTAALRNDTSIPFSPPDIQPFEELKATVAIPTPKKGEHPMRLIYSSETLGFWGTFLVIWGFIWMAIWDPKESTRMVYVPRAWLEEQKEACMDALEERGKEWVSSSDVLQAWLYKTLHAHRKDATPIHINTPINLRRLLPDILPPSLAYINNTTLGCSHTPIPAHKLGSQPILDTALTIRRDLNEWTSPSTRDTLRAEVAWFAQFKGTGKLLFFAPAGGEHLILSNWRSAELNGVDFSGALHEGKEVREVREVKPVYVSSYVQEGSRMPKRGTGTVCSETEDGLWLTVTRSERDWEGIRQSGAVRFV</sequence>
<dbReference type="InterPro" id="IPR023213">
    <property type="entry name" value="CAT-like_dom_sf"/>
</dbReference>
<evidence type="ECO:0000256" key="1">
    <source>
        <dbReference type="SAM" id="Phobius"/>
    </source>
</evidence>
<keyword evidence="1" id="KW-1133">Transmembrane helix</keyword>
<protein>
    <submittedName>
        <fullName evidence="2">Uncharacterized protein</fullName>
    </submittedName>
</protein>
<dbReference type="GO" id="GO:0016747">
    <property type="term" value="F:acyltransferase activity, transferring groups other than amino-acyl groups"/>
    <property type="evidence" value="ECO:0007669"/>
    <property type="project" value="TreeGrafter"/>
</dbReference>
<dbReference type="PANTHER" id="PTHR31642">
    <property type="entry name" value="TRICHOTHECENE 3-O-ACETYLTRANSFERASE"/>
    <property type="match status" value="1"/>
</dbReference>
<accession>A0A165HAH8</accession>
<dbReference type="Proteomes" id="UP000077266">
    <property type="component" value="Unassembled WGS sequence"/>
</dbReference>
<dbReference type="PANTHER" id="PTHR31642:SF294">
    <property type="entry name" value="ACETYLTRANSFERASE MATC1"/>
    <property type="match status" value="1"/>
</dbReference>
<dbReference type="OrthoDB" id="21502at2759"/>
<dbReference type="InterPro" id="IPR050317">
    <property type="entry name" value="Plant_Fungal_Acyltransferase"/>
</dbReference>
<proteinExistence type="predicted"/>
<dbReference type="Gene3D" id="3.30.559.10">
    <property type="entry name" value="Chloramphenicol acetyltransferase-like domain"/>
    <property type="match status" value="2"/>
</dbReference>
<keyword evidence="1" id="KW-0812">Transmembrane</keyword>
<name>A0A165HAH8_EXIGL</name>
<gene>
    <name evidence="2" type="ORF">EXIGLDRAFT_90943</name>
</gene>
<evidence type="ECO:0000313" key="2">
    <source>
        <dbReference type="EMBL" id="KZV91680.1"/>
    </source>
</evidence>
<organism evidence="2 3">
    <name type="scientific">Exidia glandulosa HHB12029</name>
    <dbReference type="NCBI Taxonomy" id="1314781"/>
    <lineage>
        <taxon>Eukaryota</taxon>
        <taxon>Fungi</taxon>
        <taxon>Dikarya</taxon>
        <taxon>Basidiomycota</taxon>
        <taxon>Agaricomycotina</taxon>
        <taxon>Agaricomycetes</taxon>
        <taxon>Auriculariales</taxon>
        <taxon>Exidiaceae</taxon>
        <taxon>Exidia</taxon>
    </lineage>
</organism>
<dbReference type="EMBL" id="KV426022">
    <property type="protein sequence ID" value="KZV91680.1"/>
    <property type="molecule type" value="Genomic_DNA"/>
</dbReference>
<keyword evidence="1" id="KW-0472">Membrane</keyword>
<dbReference type="STRING" id="1314781.A0A165HAH8"/>
<dbReference type="InParanoid" id="A0A165HAH8"/>